<keyword evidence="2" id="KW-0805">Transcription regulation</keyword>
<proteinExistence type="predicted"/>
<dbReference type="Pfam" id="PF00440">
    <property type="entry name" value="TetR_N"/>
    <property type="match status" value="1"/>
</dbReference>
<evidence type="ECO:0000256" key="1">
    <source>
        <dbReference type="ARBA" id="ARBA00022491"/>
    </source>
</evidence>
<dbReference type="InterPro" id="IPR003012">
    <property type="entry name" value="Tet_transcr_reg_TetR"/>
</dbReference>
<dbReference type="PRINTS" id="PR00400">
    <property type="entry name" value="TETREPRESSOR"/>
</dbReference>
<keyword evidence="3 5" id="KW-0238">DNA-binding</keyword>
<sequence>MNASVNMPITRERIVNASWELLRECGIEQFTMRKLAKQLDIKAASLYWHFQSKQQIFQFLANEIAQKVVLSAQNEGDWKEQLYRFGNHFRNQLEKYPCSAHLMIQTVPSGAQYIDLINHMLKIVEPLPISDRRKFSSIACVLNFVLSFELDKYQQHKNDVAMKGVRQEIEPTVGNLPEPLRRMYLNGVFSDLGSDSMFQTGLKILIFGIEQLSMTEKET</sequence>
<evidence type="ECO:0000256" key="3">
    <source>
        <dbReference type="ARBA" id="ARBA00023125"/>
    </source>
</evidence>
<keyword evidence="1" id="KW-0678">Repressor</keyword>
<accession>A0ABT9XMA7</accession>
<dbReference type="Gene3D" id="1.10.357.10">
    <property type="entry name" value="Tetracycline Repressor, domain 2"/>
    <property type="match status" value="1"/>
</dbReference>
<protein>
    <submittedName>
        <fullName evidence="7">AcrR family transcriptional regulator</fullName>
    </submittedName>
</protein>
<evidence type="ECO:0000256" key="2">
    <source>
        <dbReference type="ARBA" id="ARBA00023015"/>
    </source>
</evidence>
<evidence type="ECO:0000259" key="6">
    <source>
        <dbReference type="PROSITE" id="PS50977"/>
    </source>
</evidence>
<dbReference type="PROSITE" id="PS50977">
    <property type="entry name" value="HTH_TETR_2"/>
    <property type="match status" value="1"/>
</dbReference>
<reference evidence="7 8" key="1">
    <citation type="submission" date="2023-07" db="EMBL/GenBank/DDBJ databases">
        <title>Genomic Encyclopedia of Type Strains, Phase IV (KMG-IV): sequencing the most valuable type-strain genomes for metagenomic binning, comparative biology and taxonomic classification.</title>
        <authorList>
            <person name="Goeker M."/>
        </authorList>
    </citation>
    <scope>NUCLEOTIDE SEQUENCE [LARGE SCALE GENOMIC DNA]</scope>
    <source>
        <strain evidence="7 8">DSM 4006</strain>
    </source>
</reference>
<evidence type="ECO:0000256" key="4">
    <source>
        <dbReference type="ARBA" id="ARBA00023163"/>
    </source>
</evidence>
<dbReference type="Gene3D" id="1.10.10.60">
    <property type="entry name" value="Homeodomain-like"/>
    <property type="match status" value="1"/>
</dbReference>
<feature type="domain" description="HTH tetR-type" evidence="6">
    <location>
        <begin position="8"/>
        <end position="68"/>
    </location>
</feature>
<dbReference type="RefSeq" id="WP_274455480.1">
    <property type="nucleotide sequence ID" value="NZ_CP067097.1"/>
</dbReference>
<keyword evidence="4" id="KW-0804">Transcription</keyword>
<dbReference type="Proteomes" id="UP001232973">
    <property type="component" value="Unassembled WGS sequence"/>
</dbReference>
<feature type="DNA-binding region" description="H-T-H motif" evidence="5">
    <location>
        <begin position="31"/>
        <end position="50"/>
    </location>
</feature>
<dbReference type="PANTHER" id="PTHR30055:SF151">
    <property type="entry name" value="TRANSCRIPTIONAL REGULATORY PROTEIN"/>
    <property type="match status" value="1"/>
</dbReference>
<evidence type="ECO:0000256" key="5">
    <source>
        <dbReference type="PROSITE-ProRule" id="PRU00335"/>
    </source>
</evidence>
<dbReference type="SUPFAM" id="SSF46689">
    <property type="entry name" value="Homeodomain-like"/>
    <property type="match status" value="1"/>
</dbReference>
<comment type="caution">
    <text evidence="7">The sequence shown here is derived from an EMBL/GenBank/DDBJ whole genome shotgun (WGS) entry which is preliminary data.</text>
</comment>
<dbReference type="InterPro" id="IPR036271">
    <property type="entry name" value="Tet_transcr_reg_TetR-rel_C_sf"/>
</dbReference>
<dbReference type="InterPro" id="IPR050109">
    <property type="entry name" value="HTH-type_TetR-like_transc_reg"/>
</dbReference>
<dbReference type="EMBL" id="JAUSTP010000044">
    <property type="protein sequence ID" value="MDQ0191442.1"/>
    <property type="molecule type" value="Genomic_DNA"/>
</dbReference>
<dbReference type="Pfam" id="PF02909">
    <property type="entry name" value="TetR_C_1"/>
    <property type="match status" value="1"/>
</dbReference>
<evidence type="ECO:0000313" key="7">
    <source>
        <dbReference type="EMBL" id="MDQ0191442.1"/>
    </source>
</evidence>
<dbReference type="SUPFAM" id="SSF48498">
    <property type="entry name" value="Tetracyclin repressor-like, C-terminal domain"/>
    <property type="match status" value="1"/>
</dbReference>
<dbReference type="InterPro" id="IPR009057">
    <property type="entry name" value="Homeodomain-like_sf"/>
</dbReference>
<gene>
    <name evidence="7" type="ORF">J2S03_003313</name>
</gene>
<organism evidence="7 8">
    <name type="scientific">Alicyclobacillus cycloheptanicus</name>
    <dbReference type="NCBI Taxonomy" id="1457"/>
    <lineage>
        <taxon>Bacteria</taxon>
        <taxon>Bacillati</taxon>
        <taxon>Bacillota</taxon>
        <taxon>Bacilli</taxon>
        <taxon>Bacillales</taxon>
        <taxon>Alicyclobacillaceae</taxon>
        <taxon>Alicyclobacillus</taxon>
    </lineage>
</organism>
<name>A0ABT9XMA7_9BACL</name>
<dbReference type="InterPro" id="IPR004111">
    <property type="entry name" value="Repressor_TetR_C"/>
</dbReference>
<evidence type="ECO:0000313" key="8">
    <source>
        <dbReference type="Proteomes" id="UP001232973"/>
    </source>
</evidence>
<keyword evidence="8" id="KW-1185">Reference proteome</keyword>
<dbReference type="InterPro" id="IPR001647">
    <property type="entry name" value="HTH_TetR"/>
</dbReference>
<dbReference type="PRINTS" id="PR00455">
    <property type="entry name" value="HTHTETR"/>
</dbReference>
<dbReference type="PANTHER" id="PTHR30055">
    <property type="entry name" value="HTH-TYPE TRANSCRIPTIONAL REGULATOR RUTR"/>
    <property type="match status" value="1"/>
</dbReference>